<keyword evidence="6" id="KW-0251">Elongation factor</keyword>
<dbReference type="EMBL" id="AZCZ01000039">
    <property type="protein sequence ID" value="KRK35077.1"/>
    <property type="molecule type" value="Genomic_DNA"/>
</dbReference>
<evidence type="ECO:0000256" key="1">
    <source>
        <dbReference type="ARBA" id="ARBA00022741"/>
    </source>
</evidence>
<dbReference type="SUPFAM" id="SSF52540">
    <property type="entry name" value="P-loop containing nucleoside triphosphate hydrolases"/>
    <property type="match status" value="1"/>
</dbReference>
<dbReference type="Pfam" id="PF00009">
    <property type="entry name" value="GTP_EFTU"/>
    <property type="match status" value="1"/>
</dbReference>
<proteinExistence type="predicted"/>
<dbReference type="SMART" id="SM00889">
    <property type="entry name" value="EFG_IV"/>
    <property type="match status" value="1"/>
</dbReference>
<dbReference type="InterPro" id="IPR005517">
    <property type="entry name" value="Transl_elong_EFG/EF2_IV"/>
</dbReference>
<dbReference type="GO" id="GO:0046677">
    <property type="term" value="P:response to antibiotic"/>
    <property type="evidence" value="ECO:0007669"/>
    <property type="project" value="UniProtKB-KW"/>
</dbReference>
<dbReference type="InterPro" id="IPR035647">
    <property type="entry name" value="EFG_III/V"/>
</dbReference>
<organism evidence="6 7">
    <name type="scientific">Levilactobacillus parabrevis ATCC 53295</name>
    <dbReference type="NCBI Taxonomy" id="1267003"/>
    <lineage>
        <taxon>Bacteria</taxon>
        <taxon>Bacillati</taxon>
        <taxon>Bacillota</taxon>
        <taxon>Bacilli</taxon>
        <taxon>Lactobacillales</taxon>
        <taxon>Lactobacillaceae</taxon>
        <taxon>Levilactobacillus</taxon>
    </lineage>
</organism>
<evidence type="ECO:0000313" key="6">
    <source>
        <dbReference type="EMBL" id="KRK35077.1"/>
    </source>
</evidence>
<dbReference type="InterPro" id="IPR035650">
    <property type="entry name" value="Tet_C"/>
</dbReference>
<dbReference type="CDD" id="cd04168">
    <property type="entry name" value="TetM_like"/>
    <property type="match status" value="1"/>
</dbReference>
<keyword evidence="7" id="KW-1185">Reference proteome</keyword>
<evidence type="ECO:0000313" key="7">
    <source>
        <dbReference type="Proteomes" id="UP000051176"/>
    </source>
</evidence>
<sequence>MTSFGGGIPALSDLDGILNQKSKRSNSTMKHIVTGIVAHVDAGKTTLSEAMLYRSGALRQLGRVDNGDAFLDPDDLEKQRGITIFSHQASLQHGDLDLTLLDTPGHVDFASQTEQVLSVLDYAILVVSATDGIQGYTRTLWRLLDHYQVPTFIFVNKMDADTADRDRVLAQLQQVFSAGCIAFNDATTAAGTIPAGAYEDIAMQNDDVLENFLDAGTVADDTVRQMIRRREVFPCYFGAALKLDGIDDLLAGLEQWTREPEYSAEFGAKVFKISHDDKGERLTWVRVTGGVLANKDVILDEQKVNQLRVYNGAKFTIRPSVAAGEVCAIPNLTGTHPGQGLGEQAAGRSPEIQPVLNYTLDPQGHDIHECLTILQQLEDEDPQLHVAWSSHLQEIRVQIMGAVQLEILQQILRERFNLDVGFGEGSILYKETLTRAVEGVGHFEPLRHYAEVHLLMQPAPRGSGVTFAADCDLEVLGKNWQHQVLTSLRAKEHLGVLTGSPLTDVKITLISGRASIVHSVGGDFREATWRAVRQGLMMAKSQNQTELLEPWYRFRLEVGQDQVGRAMTDIQRMHGSFETPDATAPSATGDGMSILTGTAPVAEMQGYVQEVNAYTHGQGQLECLIDGYRPCHNAAEVVADQAYDPVGDLENTPGSVFCAHGAGYPVHWDDVPGMAHVDYVYTAEALAEMSK</sequence>
<dbReference type="Gene3D" id="2.40.30.10">
    <property type="entry name" value="Translation factors"/>
    <property type="match status" value="1"/>
</dbReference>
<dbReference type="GO" id="GO:0032790">
    <property type="term" value="P:ribosome disassembly"/>
    <property type="evidence" value="ECO:0007669"/>
    <property type="project" value="TreeGrafter"/>
</dbReference>
<dbReference type="InterPro" id="IPR000795">
    <property type="entry name" value="T_Tr_GTP-bd_dom"/>
</dbReference>
<evidence type="ECO:0000256" key="2">
    <source>
        <dbReference type="ARBA" id="ARBA00022917"/>
    </source>
</evidence>
<dbReference type="PROSITE" id="PS51722">
    <property type="entry name" value="G_TR_2"/>
    <property type="match status" value="1"/>
</dbReference>
<dbReference type="InterPro" id="IPR027417">
    <property type="entry name" value="P-loop_NTPase"/>
</dbReference>
<dbReference type="PANTHER" id="PTHR43261">
    <property type="entry name" value="TRANSLATION ELONGATION FACTOR G-RELATED"/>
    <property type="match status" value="1"/>
</dbReference>
<keyword evidence="3" id="KW-0342">GTP-binding</keyword>
<protein>
    <submittedName>
        <fullName evidence="6">Translation elongation factor (GTPase)</fullName>
    </submittedName>
</protein>
<dbReference type="eggNOG" id="COG0480">
    <property type="taxonomic scope" value="Bacteria"/>
</dbReference>
<dbReference type="GO" id="GO:0005525">
    <property type="term" value="F:GTP binding"/>
    <property type="evidence" value="ECO:0007669"/>
    <property type="project" value="UniProtKB-KW"/>
</dbReference>
<dbReference type="InterPro" id="IPR009000">
    <property type="entry name" value="Transl_B-barrel_sf"/>
</dbReference>
<evidence type="ECO:0000256" key="3">
    <source>
        <dbReference type="ARBA" id="ARBA00023134"/>
    </source>
</evidence>
<feature type="domain" description="Tr-type G" evidence="5">
    <location>
        <begin position="29"/>
        <end position="261"/>
    </location>
</feature>
<dbReference type="GO" id="GO:0003924">
    <property type="term" value="F:GTPase activity"/>
    <property type="evidence" value="ECO:0007669"/>
    <property type="project" value="InterPro"/>
</dbReference>
<accession>A0A0R1GLT6</accession>
<dbReference type="Gene3D" id="3.30.70.240">
    <property type="match status" value="1"/>
</dbReference>
<dbReference type="Proteomes" id="UP000051176">
    <property type="component" value="Unassembled WGS sequence"/>
</dbReference>
<dbReference type="STRING" id="357278.IV61_GL001583"/>
<dbReference type="SUPFAM" id="SSF54211">
    <property type="entry name" value="Ribosomal protein S5 domain 2-like"/>
    <property type="match status" value="1"/>
</dbReference>
<dbReference type="PRINTS" id="PR01037">
    <property type="entry name" value="TCRTETOQM"/>
</dbReference>
<dbReference type="GO" id="GO:0003746">
    <property type="term" value="F:translation elongation factor activity"/>
    <property type="evidence" value="ECO:0007669"/>
    <property type="project" value="UniProtKB-KW"/>
</dbReference>
<dbReference type="SUPFAM" id="SSF54980">
    <property type="entry name" value="EF-G C-terminal domain-like"/>
    <property type="match status" value="2"/>
</dbReference>
<keyword evidence="2" id="KW-0648">Protein biosynthesis</keyword>
<dbReference type="SMART" id="SM00838">
    <property type="entry name" value="EFG_C"/>
    <property type="match status" value="1"/>
</dbReference>
<evidence type="ECO:0000256" key="4">
    <source>
        <dbReference type="ARBA" id="ARBA00023251"/>
    </source>
</evidence>
<dbReference type="Gene3D" id="3.30.230.10">
    <property type="match status" value="1"/>
</dbReference>
<reference evidence="6 7" key="1">
    <citation type="journal article" date="2015" name="Genome Announc.">
        <title>Expanding the biotechnology potential of lactobacilli through comparative genomics of 213 strains and associated genera.</title>
        <authorList>
            <person name="Sun Z."/>
            <person name="Harris H.M."/>
            <person name="McCann A."/>
            <person name="Guo C."/>
            <person name="Argimon S."/>
            <person name="Zhang W."/>
            <person name="Yang X."/>
            <person name="Jeffery I.B."/>
            <person name="Cooney J.C."/>
            <person name="Kagawa T.F."/>
            <person name="Liu W."/>
            <person name="Song Y."/>
            <person name="Salvetti E."/>
            <person name="Wrobel A."/>
            <person name="Rasinkangas P."/>
            <person name="Parkhill J."/>
            <person name="Rea M.C."/>
            <person name="O'Sullivan O."/>
            <person name="Ritari J."/>
            <person name="Douillard F.P."/>
            <person name="Paul Ross R."/>
            <person name="Yang R."/>
            <person name="Briner A.E."/>
            <person name="Felis G.E."/>
            <person name="de Vos W.M."/>
            <person name="Barrangou R."/>
            <person name="Klaenhammer T.R."/>
            <person name="Caufield P.W."/>
            <person name="Cui Y."/>
            <person name="Zhang H."/>
            <person name="O'Toole P.W."/>
        </authorList>
    </citation>
    <scope>NUCLEOTIDE SEQUENCE [LARGE SCALE GENOMIC DNA]</scope>
    <source>
        <strain evidence="6 7">ATCC 53295</strain>
    </source>
</reference>
<dbReference type="Gene3D" id="3.30.70.870">
    <property type="entry name" value="Elongation Factor G (Translational Gtpase), domain 3"/>
    <property type="match status" value="1"/>
</dbReference>
<dbReference type="Pfam" id="PF00679">
    <property type="entry name" value="EFG_C"/>
    <property type="match status" value="1"/>
</dbReference>
<dbReference type="InterPro" id="IPR020568">
    <property type="entry name" value="Ribosomal_Su5_D2-typ_SF"/>
</dbReference>
<keyword evidence="4" id="KW-0046">Antibiotic resistance</keyword>
<dbReference type="PANTHER" id="PTHR43261:SF1">
    <property type="entry name" value="RIBOSOME-RELEASING FACTOR 2, MITOCHONDRIAL"/>
    <property type="match status" value="1"/>
</dbReference>
<name>A0A0R1GLT6_9LACO</name>
<dbReference type="PRINTS" id="PR00315">
    <property type="entry name" value="ELONGATNFCT"/>
</dbReference>
<dbReference type="InterPro" id="IPR014721">
    <property type="entry name" value="Ribsml_uS5_D2-typ_fold_subgr"/>
</dbReference>
<dbReference type="InterPro" id="IPR000640">
    <property type="entry name" value="EFG_V-like"/>
</dbReference>
<dbReference type="Pfam" id="PF14492">
    <property type="entry name" value="EFG_III"/>
    <property type="match status" value="1"/>
</dbReference>
<dbReference type="InterPro" id="IPR041095">
    <property type="entry name" value="EFG_II"/>
</dbReference>
<keyword evidence="1" id="KW-0547">Nucleotide-binding</keyword>
<comment type="caution">
    <text evidence="6">The sequence shown here is derived from an EMBL/GenBank/DDBJ whole genome shotgun (WGS) entry which is preliminary data.</text>
</comment>
<dbReference type="PATRIC" id="fig|1267003.4.peg.1600"/>
<dbReference type="Gene3D" id="3.40.50.300">
    <property type="entry name" value="P-loop containing nucleotide triphosphate hydrolases"/>
    <property type="match status" value="1"/>
</dbReference>
<dbReference type="CDD" id="cd03711">
    <property type="entry name" value="Tet_C"/>
    <property type="match status" value="1"/>
</dbReference>
<gene>
    <name evidence="6" type="ORF">FD07_GL001515</name>
</gene>
<dbReference type="InterPro" id="IPR005225">
    <property type="entry name" value="Small_GTP-bd"/>
</dbReference>
<evidence type="ECO:0000259" key="5">
    <source>
        <dbReference type="PROSITE" id="PS51722"/>
    </source>
</evidence>
<dbReference type="Pfam" id="PF03764">
    <property type="entry name" value="EFG_IV"/>
    <property type="match status" value="1"/>
</dbReference>
<dbReference type="NCBIfam" id="TIGR00231">
    <property type="entry name" value="small_GTP"/>
    <property type="match status" value="1"/>
</dbReference>
<dbReference type="AlphaFoldDB" id="A0A0R1GLT6"/>
<dbReference type="SUPFAM" id="SSF50447">
    <property type="entry name" value="Translation proteins"/>
    <property type="match status" value="1"/>
</dbReference>